<dbReference type="SUPFAM" id="SSF52954">
    <property type="entry name" value="Class II aaRS ABD-related"/>
    <property type="match status" value="1"/>
</dbReference>
<feature type="binding site" evidence="12">
    <location>
        <position position="128"/>
    </location>
    <ligand>
        <name>L-histidine</name>
        <dbReference type="ChEBI" id="CHEBI:57595"/>
    </ligand>
</feature>
<dbReference type="Gene3D" id="3.30.930.10">
    <property type="entry name" value="Bira Bifunctional Protein, Domain 2"/>
    <property type="match status" value="1"/>
</dbReference>
<evidence type="ECO:0000313" key="15">
    <source>
        <dbReference type="Proteomes" id="UP000257017"/>
    </source>
</evidence>
<dbReference type="InterPro" id="IPR004154">
    <property type="entry name" value="Anticodon-bd"/>
</dbReference>
<evidence type="ECO:0000256" key="12">
    <source>
        <dbReference type="PIRSR" id="PIRSR001549-1"/>
    </source>
</evidence>
<evidence type="ECO:0000256" key="10">
    <source>
        <dbReference type="ARBA" id="ARBA00047639"/>
    </source>
</evidence>
<keyword evidence="7" id="KW-0067">ATP-binding</keyword>
<evidence type="ECO:0000256" key="11">
    <source>
        <dbReference type="NCBIfam" id="TIGR00442"/>
    </source>
</evidence>
<sequence>MKMLNIKLPKGTRDFTNKEIIKRKFLINIIIKNFKLFGFSPLETSSIEKISILKKVYEKENHKMLFNVINSVDLGLKKNALIYDLTVPLVRHIKMNLSKTLLPFKRYQIQKVWRAEKPQNGRFREFYQCDADIIGQKSFWQELEIILLCDKIFKDLKLKIEIKFNSIKILKEVASYLGLENKFKKFSIILDKYPKRNEKQTLSSILKLGCKKEKIKIFKFFFTIKNTFKKNIKSLTKILNIKSISEIKNLKRLYKLSKKINLDSSKLTFSPTLARGINYYSGIIFEIFYKEEKLSLAGGGRYKKLINSFKLNDNLSGIGVSFGLDRIYNILYKNKILKRKTKDRLDTIMFINFGDKEAFYSTKLIKKLRTYGISAFLYPKKIKIKKQIKYALKRKLSIVFLLGKKEKKNKILKIKLLANKEEMIFKNIEEFINCSLKFNKIKKKT</sequence>
<dbReference type="AlphaFoldDB" id="A0A346E0X1"/>
<gene>
    <name evidence="14" type="ORF">C9I73_088</name>
</gene>
<feature type="domain" description="Aminoacyl-transfer RNA synthetases class-II family profile" evidence="13">
    <location>
        <begin position="26"/>
        <end position="379"/>
    </location>
</feature>
<dbReference type="PANTHER" id="PTHR11476">
    <property type="entry name" value="HISTIDYL-TRNA SYNTHETASE"/>
    <property type="match status" value="1"/>
</dbReference>
<evidence type="ECO:0000259" key="13">
    <source>
        <dbReference type="PROSITE" id="PS50862"/>
    </source>
</evidence>
<name>A0A346E0X1_9FLAO</name>
<dbReference type="EC" id="6.1.1.21" evidence="3 11"/>
<dbReference type="InterPro" id="IPR041715">
    <property type="entry name" value="HisRS-like_core"/>
</dbReference>
<dbReference type="Gene3D" id="3.40.50.800">
    <property type="entry name" value="Anticodon-binding domain"/>
    <property type="match status" value="1"/>
</dbReference>
<feature type="binding site" evidence="12">
    <location>
        <begin position="279"/>
        <end position="280"/>
    </location>
    <ligand>
        <name>L-histidine</name>
        <dbReference type="ChEBI" id="CHEBI:57595"/>
    </ligand>
</feature>
<protein>
    <recommendedName>
        <fullName evidence="4 11">Histidine--tRNA ligase</fullName>
        <ecNumber evidence="3 11">6.1.1.21</ecNumber>
    </recommendedName>
</protein>
<dbReference type="PIRSF" id="PIRSF001549">
    <property type="entry name" value="His-tRNA_synth"/>
    <property type="match status" value="1"/>
</dbReference>
<dbReference type="GO" id="GO:0006427">
    <property type="term" value="P:histidyl-tRNA aminoacylation"/>
    <property type="evidence" value="ECO:0007669"/>
    <property type="project" value="UniProtKB-UniRule"/>
</dbReference>
<evidence type="ECO:0000256" key="6">
    <source>
        <dbReference type="ARBA" id="ARBA00022741"/>
    </source>
</evidence>
<dbReference type="PANTHER" id="PTHR11476:SF7">
    <property type="entry name" value="HISTIDINE--TRNA LIGASE"/>
    <property type="match status" value="1"/>
</dbReference>
<feature type="binding site" evidence="12">
    <location>
        <position position="132"/>
    </location>
    <ligand>
        <name>L-histidine</name>
        <dbReference type="ChEBI" id="CHEBI:57595"/>
    </ligand>
</feature>
<evidence type="ECO:0000256" key="4">
    <source>
        <dbReference type="ARBA" id="ARBA00017399"/>
    </source>
</evidence>
<evidence type="ECO:0000313" key="14">
    <source>
        <dbReference type="EMBL" id="AXN02626.1"/>
    </source>
</evidence>
<dbReference type="GO" id="GO:0004821">
    <property type="term" value="F:histidine-tRNA ligase activity"/>
    <property type="evidence" value="ECO:0007669"/>
    <property type="project" value="UniProtKB-UniRule"/>
</dbReference>
<dbReference type="InterPro" id="IPR015807">
    <property type="entry name" value="His-tRNA-ligase"/>
</dbReference>
<comment type="subunit">
    <text evidence="2">Homodimer.</text>
</comment>
<evidence type="ECO:0000256" key="2">
    <source>
        <dbReference type="ARBA" id="ARBA00011738"/>
    </source>
</evidence>
<dbReference type="InterPro" id="IPR036621">
    <property type="entry name" value="Anticodon-bd_dom_sf"/>
</dbReference>
<accession>A0A346E0X1</accession>
<dbReference type="PROSITE" id="PS50862">
    <property type="entry name" value="AA_TRNA_LIGASE_II"/>
    <property type="match status" value="1"/>
</dbReference>
<dbReference type="GO" id="GO:0005737">
    <property type="term" value="C:cytoplasm"/>
    <property type="evidence" value="ECO:0007669"/>
    <property type="project" value="UniProtKB-UniRule"/>
</dbReference>
<dbReference type="Pfam" id="PF13393">
    <property type="entry name" value="tRNA-synt_His"/>
    <property type="match status" value="1"/>
</dbReference>
<keyword evidence="8" id="KW-0648">Protein biosynthesis</keyword>
<feature type="binding site" evidence="12">
    <location>
        <position position="275"/>
    </location>
    <ligand>
        <name>L-histidine</name>
        <dbReference type="ChEBI" id="CHEBI:57595"/>
    </ligand>
</feature>
<dbReference type="Proteomes" id="UP000257017">
    <property type="component" value="Chromosome"/>
</dbReference>
<dbReference type="InterPro" id="IPR004516">
    <property type="entry name" value="HisRS/HisZ"/>
</dbReference>
<keyword evidence="5" id="KW-0436">Ligase</keyword>
<evidence type="ECO:0000256" key="5">
    <source>
        <dbReference type="ARBA" id="ARBA00022598"/>
    </source>
</evidence>
<evidence type="ECO:0000256" key="9">
    <source>
        <dbReference type="ARBA" id="ARBA00023146"/>
    </source>
</evidence>
<keyword evidence="6" id="KW-0547">Nucleotide-binding</keyword>
<dbReference type="EMBL" id="CP028359">
    <property type="protein sequence ID" value="AXN02626.1"/>
    <property type="molecule type" value="Genomic_DNA"/>
</dbReference>
<feature type="binding site" evidence="12">
    <location>
        <position position="114"/>
    </location>
    <ligand>
        <name>L-histidine</name>
        <dbReference type="ChEBI" id="CHEBI:57595"/>
    </ligand>
</feature>
<dbReference type="Pfam" id="PF03129">
    <property type="entry name" value="HGTP_anticodon"/>
    <property type="match status" value="1"/>
</dbReference>
<dbReference type="GO" id="GO:0005524">
    <property type="term" value="F:ATP binding"/>
    <property type="evidence" value="ECO:0007669"/>
    <property type="project" value="UniProtKB-KW"/>
</dbReference>
<evidence type="ECO:0000256" key="1">
    <source>
        <dbReference type="ARBA" id="ARBA00008226"/>
    </source>
</evidence>
<comment type="similarity">
    <text evidence="1">Belongs to the class-II aminoacyl-tRNA synthetase family.</text>
</comment>
<dbReference type="InterPro" id="IPR045864">
    <property type="entry name" value="aa-tRNA-synth_II/BPL/LPL"/>
</dbReference>
<reference evidence="14 15" key="1">
    <citation type="submission" date="2018-03" db="EMBL/GenBank/DDBJ databases">
        <title>A parallel universe: an anciently diverged bacterial symbiosis in a Hawaiian planthopper (Hemiptera: Cixiidae) reveals rearranged nutritional responsibilities.</title>
        <authorList>
            <person name="Bennett G."/>
            <person name="Mao M."/>
        </authorList>
    </citation>
    <scope>NUCLEOTIDE SEQUENCE [LARGE SCALE GENOMIC DNA]</scope>
    <source>
        <strain evidence="14 15">OLIH</strain>
    </source>
</reference>
<evidence type="ECO:0000256" key="8">
    <source>
        <dbReference type="ARBA" id="ARBA00022917"/>
    </source>
</evidence>
<keyword evidence="9 14" id="KW-0030">Aminoacyl-tRNA synthetase</keyword>
<comment type="catalytic activity">
    <reaction evidence="10">
        <text>tRNA(His) + L-histidine + ATP = L-histidyl-tRNA(His) + AMP + diphosphate + H(+)</text>
        <dbReference type="Rhea" id="RHEA:17313"/>
        <dbReference type="Rhea" id="RHEA-COMP:9665"/>
        <dbReference type="Rhea" id="RHEA-COMP:9689"/>
        <dbReference type="ChEBI" id="CHEBI:15378"/>
        <dbReference type="ChEBI" id="CHEBI:30616"/>
        <dbReference type="ChEBI" id="CHEBI:33019"/>
        <dbReference type="ChEBI" id="CHEBI:57595"/>
        <dbReference type="ChEBI" id="CHEBI:78442"/>
        <dbReference type="ChEBI" id="CHEBI:78527"/>
        <dbReference type="ChEBI" id="CHEBI:456215"/>
        <dbReference type="EC" id="6.1.1.21"/>
    </reaction>
</comment>
<dbReference type="InterPro" id="IPR006195">
    <property type="entry name" value="aa-tRNA-synth_II"/>
</dbReference>
<dbReference type="SUPFAM" id="SSF55681">
    <property type="entry name" value="Class II aaRS and biotin synthetases"/>
    <property type="match status" value="1"/>
</dbReference>
<evidence type="ECO:0000256" key="7">
    <source>
        <dbReference type="ARBA" id="ARBA00022840"/>
    </source>
</evidence>
<evidence type="ECO:0000256" key="3">
    <source>
        <dbReference type="ARBA" id="ARBA00012815"/>
    </source>
</evidence>
<feature type="binding site" evidence="12">
    <location>
        <begin position="84"/>
        <end position="86"/>
    </location>
    <ligand>
        <name>L-histidine</name>
        <dbReference type="ChEBI" id="CHEBI:57595"/>
    </ligand>
</feature>
<proteinExistence type="inferred from homology"/>
<organism evidence="14 15">
    <name type="scientific">Candidatus Karelsulcia muelleri</name>
    <dbReference type="NCBI Taxonomy" id="336810"/>
    <lineage>
        <taxon>Bacteria</taxon>
        <taxon>Pseudomonadati</taxon>
        <taxon>Bacteroidota</taxon>
        <taxon>Flavobacteriia</taxon>
        <taxon>Flavobacteriales</taxon>
        <taxon>Candidatus Karelsulcia</taxon>
    </lineage>
</organism>
<dbReference type="NCBIfam" id="TIGR00442">
    <property type="entry name" value="hisS"/>
    <property type="match status" value="1"/>
</dbReference>
<dbReference type="CDD" id="cd00773">
    <property type="entry name" value="HisRS-like_core"/>
    <property type="match status" value="1"/>
</dbReference>